<accession>A0A7V9A8B5</accession>
<dbReference type="SUPFAM" id="SSF82171">
    <property type="entry name" value="DPP6 N-terminal domain-like"/>
    <property type="match status" value="1"/>
</dbReference>
<proteinExistence type="predicted"/>
<evidence type="ECO:0000313" key="3">
    <source>
        <dbReference type="Proteomes" id="UP000551616"/>
    </source>
</evidence>
<evidence type="ECO:0000259" key="1">
    <source>
        <dbReference type="Pfam" id="PF03983"/>
    </source>
</evidence>
<protein>
    <recommendedName>
        <fullName evidence="1">SLA1 homology domain-containing protein</fullName>
    </recommendedName>
</protein>
<keyword evidence="3" id="KW-1185">Reference proteome</keyword>
<feature type="domain" description="SLA1 homology" evidence="1">
    <location>
        <begin position="90"/>
        <end position="144"/>
    </location>
</feature>
<dbReference type="GO" id="GO:0008092">
    <property type="term" value="F:cytoskeletal protein binding"/>
    <property type="evidence" value="ECO:0007669"/>
    <property type="project" value="InterPro"/>
</dbReference>
<name>A0A7V9A8B5_9BACT</name>
<gene>
    <name evidence="2" type="ORF">HOV93_34260</name>
</gene>
<dbReference type="Proteomes" id="UP000551616">
    <property type="component" value="Unassembled WGS sequence"/>
</dbReference>
<dbReference type="Pfam" id="PF03983">
    <property type="entry name" value="SHD1"/>
    <property type="match status" value="1"/>
</dbReference>
<evidence type="ECO:0000313" key="2">
    <source>
        <dbReference type="EMBL" id="MBA2116237.1"/>
    </source>
</evidence>
<dbReference type="AlphaFoldDB" id="A0A7V9A8B5"/>
<sequence length="719" mass="80322">MNYDRKFRAWLFVPLLLLLVPLVVDAGKFKVGDVVQVSDWRNEWKNGTVVDINRRGELLVETAFAGGLHREVYQPKAVRFAYEVGAIGIARTWTDASGTFKIMAAPLGIVGDKILLRREDMSEIEVPIAKLGDADQRYIDRLKAEVGIRATPAPDPIPPIRFEGTDNENLNAIGSVGYAEDRIAILPDPLPSYMVIPVGGVGFGKHYEEEQFGLIQPIGGPDGLVLVSAEYPVDPTKPDEVNRSRIAWVSLKEKKITQEQALPDGEMVLDYHPASHRLLTYRYKPVGGRFGRRRCVLSIWEVLPTDTSVTPVVSWEAYPEDGYNDDPWARLINGDLVLHRFDNKEYVGWDVANKSVAYRVFQDNNWATPPTLSGTSQYGFLVENQSVRIFDATTGTTITKLMTENPIKLATSSEDGTKLATLEETTLTIWNLTDPSADPVVHPVESIGGSMAEQMYWVNDDMIMIKNLFEMILYELDSDIAIWNYYLERAVSAVRESEGRQKMGVLNGHLVYGAELGNGGNKGGLAVGNVKLPGPNVQDKIVGVNRNDLVVIEPGSKIRLEVRCGDQHSPTVYNALVKKIRENGWELNAEDYDAVMYADITRGQSRTELLQVMGRFGSESVTYTPIESKIEMKIGDIPIWLDRSTTGRPGFVNGDESIQESVNRQKEDVNFFTRSKIPSRILDPKYGRGFGTTQVSTRGLEPEEMKTMIYANGRRVRLN</sequence>
<organism evidence="2 3">
    <name type="scientific">Bremerella alba</name>
    <dbReference type="NCBI Taxonomy" id="980252"/>
    <lineage>
        <taxon>Bacteria</taxon>
        <taxon>Pseudomonadati</taxon>
        <taxon>Planctomycetota</taxon>
        <taxon>Planctomycetia</taxon>
        <taxon>Pirellulales</taxon>
        <taxon>Pirellulaceae</taxon>
        <taxon>Bremerella</taxon>
    </lineage>
</organism>
<dbReference type="GO" id="GO:0043130">
    <property type="term" value="F:ubiquitin binding"/>
    <property type="evidence" value="ECO:0007669"/>
    <property type="project" value="InterPro"/>
</dbReference>
<dbReference type="EMBL" id="JABRWO010000009">
    <property type="protein sequence ID" value="MBA2116237.1"/>
    <property type="molecule type" value="Genomic_DNA"/>
</dbReference>
<comment type="caution">
    <text evidence="2">The sequence shown here is derived from an EMBL/GenBank/DDBJ whole genome shotgun (WGS) entry which is preliminary data.</text>
</comment>
<dbReference type="GO" id="GO:0030674">
    <property type="term" value="F:protein-macromolecule adaptor activity"/>
    <property type="evidence" value="ECO:0007669"/>
    <property type="project" value="InterPro"/>
</dbReference>
<reference evidence="2 3" key="1">
    <citation type="submission" date="2020-05" db="EMBL/GenBank/DDBJ databases">
        <title>Bremerella alba sp. nov., a novel planctomycete isolated from the surface of the macroalga Fucus spiralis.</title>
        <authorList>
            <person name="Godinho O."/>
            <person name="Botelho R."/>
            <person name="Albuquerque L."/>
            <person name="Wiegand S."/>
            <person name="Da Costa M.S."/>
            <person name="Lobo-Da-Cunha A."/>
            <person name="Jogler C."/>
            <person name="Lage O.M."/>
        </authorList>
    </citation>
    <scope>NUCLEOTIDE SEQUENCE [LARGE SCALE GENOMIC DNA]</scope>
    <source>
        <strain evidence="2 3">FF15</strain>
    </source>
</reference>
<dbReference type="GO" id="GO:0042802">
    <property type="term" value="F:identical protein binding"/>
    <property type="evidence" value="ECO:0007669"/>
    <property type="project" value="InterPro"/>
</dbReference>
<dbReference type="InterPro" id="IPR007131">
    <property type="entry name" value="SHD1"/>
</dbReference>
<dbReference type="Gene3D" id="2.30.30.700">
    <property type="entry name" value="SLA1 homology domain 1"/>
    <property type="match status" value="1"/>
</dbReference>
<dbReference type="RefSeq" id="WP_207397655.1">
    <property type="nucleotide sequence ID" value="NZ_JABRWO010000009.1"/>
</dbReference>